<evidence type="ECO:0000256" key="2">
    <source>
        <dbReference type="ARBA" id="ARBA00022553"/>
    </source>
</evidence>
<dbReference type="SUPFAM" id="SSF56801">
    <property type="entry name" value="Acetyl-CoA synthetase-like"/>
    <property type="match status" value="1"/>
</dbReference>
<reference evidence="5" key="1">
    <citation type="journal article" date="2019" name="Beilstein J. Org. Chem.">
        <title>Nanangenines: drimane sesquiterpenoids as the dominant metabolite cohort of a novel Australian fungus, Aspergillus nanangensis.</title>
        <authorList>
            <person name="Lacey H.J."/>
            <person name="Gilchrist C.L.M."/>
            <person name="Crombie A."/>
            <person name="Kalaitzis J.A."/>
            <person name="Vuong D."/>
            <person name="Rutledge P.J."/>
            <person name="Turner P."/>
            <person name="Pitt J.I."/>
            <person name="Lacey E."/>
            <person name="Chooi Y.H."/>
            <person name="Piggott A.M."/>
        </authorList>
    </citation>
    <scope>NUCLEOTIDE SEQUENCE</scope>
    <source>
        <strain evidence="5">MST-FP2251</strain>
    </source>
</reference>
<dbReference type="GO" id="GO:0044550">
    <property type="term" value="P:secondary metabolite biosynthetic process"/>
    <property type="evidence" value="ECO:0007669"/>
    <property type="project" value="TreeGrafter"/>
</dbReference>
<evidence type="ECO:0000256" key="1">
    <source>
        <dbReference type="ARBA" id="ARBA00022450"/>
    </source>
</evidence>
<dbReference type="Proteomes" id="UP001194746">
    <property type="component" value="Unassembled WGS sequence"/>
</dbReference>
<dbReference type="PROSITE" id="PS00455">
    <property type="entry name" value="AMP_BINDING"/>
    <property type="match status" value="1"/>
</dbReference>
<dbReference type="AlphaFoldDB" id="A0AAD4GPH6"/>
<keyword evidence="2" id="KW-0597">Phosphoprotein</keyword>
<comment type="caution">
    <text evidence="5">The sequence shown here is derived from an EMBL/GenBank/DDBJ whole genome shotgun (WGS) entry which is preliminary data.</text>
</comment>
<dbReference type="Gene3D" id="3.40.50.12780">
    <property type="entry name" value="N-terminal domain of ligase-like"/>
    <property type="match status" value="1"/>
</dbReference>
<dbReference type="InterPro" id="IPR000873">
    <property type="entry name" value="AMP-dep_synth/lig_dom"/>
</dbReference>
<accession>A0AAD4GPH6</accession>
<dbReference type="GO" id="GO:0043041">
    <property type="term" value="P:amino acid activation for nonribosomal peptide biosynthetic process"/>
    <property type="evidence" value="ECO:0007669"/>
    <property type="project" value="TreeGrafter"/>
</dbReference>
<dbReference type="PANTHER" id="PTHR45527:SF1">
    <property type="entry name" value="FATTY ACID SYNTHASE"/>
    <property type="match status" value="1"/>
</dbReference>
<protein>
    <recommendedName>
        <fullName evidence="4">AMP-dependent synthetase/ligase domain-containing protein</fullName>
    </recommendedName>
</protein>
<name>A0AAD4GPH6_ASPNN</name>
<evidence type="ECO:0000259" key="4">
    <source>
        <dbReference type="Pfam" id="PF00501"/>
    </source>
</evidence>
<dbReference type="InterPro" id="IPR042099">
    <property type="entry name" value="ANL_N_sf"/>
</dbReference>
<proteinExistence type="inferred from homology"/>
<dbReference type="EMBL" id="VCAU01000100">
    <property type="protein sequence ID" value="KAF9885254.1"/>
    <property type="molecule type" value="Genomic_DNA"/>
</dbReference>
<keyword evidence="1" id="KW-0596">Phosphopantetheine</keyword>
<dbReference type="PANTHER" id="PTHR45527">
    <property type="entry name" value="NONRIBOSOMAL PEPTIDE SYNTHETASE"/>
    <property type="match status" value="1"/>
</dbReference>
<gene>
    <name evidence="5" type="ORF">FE257_000614</name>
</gene>
<organism evidence="5 6">
    <name type="scientific">Aspergillus nanangensis</name>
    <dbReference type="NCBI Taxonomy" id="2582783"/>
    <lineage>
        <taxon>Eukaryota</taxon>
        <taxon>Fungi</taxon>
        <taxon>Dikarya</taxon>
        <taxon>Ascomycota</taxon>
        <taxon>Pezizomycotina</taxon>
        <taxon>Eurotiomycetes</taxon>
        <taxon>Eurotiomycetidae</taxon>
        <taxon>Eurotiales</taxon>
        <taxon>Aspergillaceae</taxon>
        <taxon>Aspergillus</taxon>
        <taxon>Aspergillus subgen. Circumdati</taxon>
    </lineage>
</organism>
<dbReference type="GO" id="GO:0005737">
    <property type="term" value="C:cytoplasm"/>
    <property type="evidence" value="ECO:0007669"/>
    <property type="project" value="TreeGrafter"/>
</dbReference>
<sequence length="217" mass="23804">MAPRFIGEGPTRKYAEKMNLALLFQQQVLQSHNKIAVEDGEHVLSYETLHAKALCLAGRVHSQQLNVCSRVGILIPRGINHVIAQVAVIYAGGSCVPLDPKLPEQQLVARMENLDSTLVIVDTEQSFERSKIGIVRINREELGPHPHKDDSCLPTTVRHNRCCHIFHTSGTTGAPKAVEILADGLINLILDPADLIQAGQRTGHATTVTFDISMLEI</sequence>
<dbReference type="GO" id="GO:0031177">
    <property type="term" value="F:phosphopantetheine binding"/>
    <property type="evidence" value="ECO:0007669"/>
    <property type="project" value="TreeGrafter"/>
</dbReference>
<evidence type="ECO:0000256" key="3">
    <source>
        <dbReference type="ARBA" id="ARBA00029454"/>
    </source>
</evidence>
<feature type="domain" description="AMP-dependent synthetase/ligase" evidence="4">
    <location>
        <begin position="24"/>
        <end position="192"/>
    </location>
</feature>
<evidence type="ECO:0000313" key="5">
    <source>
        <dbReference type="EMBL" id="KAF9885254.1"/>
    </source>
</evidence>
<keyword evidence="6" id="KW-1185">Reference proteome</keyword>
<reference evidence="5" key="2">
    <citation type="submission" date="2020-02" db="EMBL/GenBank/DDBJ databases">
        <authorList>
            <person name="Gilchrist C.L.M."/>
            <person name="Chooi Y.-H."/>
        </authorList>
    </citation>
    <scope>NUCLEOTIDE SEQUENCE</scope>
    <source>
        <strain evidence="5">MST-FP2251</strain>
    </source>
</reference>
<comment type="similarity">
    <text evidence="3">Belongs to the NRP synthetase family.</text>
</comment>
<dbReference type="InterPro" id="IPR020845">
    <property type="entry name" value="AMP-binding_CS"/>
</dbReference>
<dbReference type="Pfam" id="PF00501">
    <property type="entry name" value="AMP-binding"/>
    <property type="match status" value="1"/>
</dbReference>
<evidence type="ECO:0000313" key="6">
    <source>
        <dbReference type="Proteomes" id="UP001194746"/>
    </source>
</evidence>